<evidence type="ECO:0000256" key="5">
    <source>
        <dbReference type="ARBA" id="ARBA00023136"/>
    </source>
</evidence>
<accession>A0A2N3UBW6</accession>
<evidence type="ECO:0000313" key="7">
    <source>
        <dbReference type="EMBL" id="PKV66864.1"/>
    </source>
</evidence>
<protein>
    <submittedName>
        <fullName evidence="7">4-hydroxybenzoate polyprenyltransferase</fullName>
    </submittedName>
</protein>
<feature type="transmembrane region" description="Helical" evidence="6">
    <location>
        <begin position="42"/>
        <end position="59"/>
    </location>
</feature>
<evidence type="ECO:0000256" key="3">
    <source>
        <dbReference type="ARBA" id="ARBA00022692"/>
    </source>
</evidence>
<evidence type="ECO:0000256" key="4">
    <source>
        <dbReference type="ARBA" id="ARBA00022989"/>
    </source>
</evidence>
<dbReference type="Proteomes" id="UP000233782">
    <property type="component" value="Unassembled WGS sequence"/>
</dbReference>
<dbReference type="GO" id="GO:0016020">
    <property type="term" value="C:membrane"/>
    <property type="evidence" value="ECO:0007669"/>
    <property type="project" value="UniProtKB-SubCell"/>
</dbReference>
<evidence type="ECO:0000256" key="6">
    <source>
        <dbReference type="SAM" id="Phobius"/>
    </source>
</evidence>
<feature type="transmembrane region" description="Helical" evidence="6">
    <location>
        <begin position="205"/>
        <end position="227"/>
    </location>
</feature>
<comment type="subcellular location">
    <subcellularLocation>
        <location evidence="1">Membrane</location>
        <topology evidence="1">Multi-pass membrane protein</topology>
    </subcellularLocation>
</comment>
<dbReference type="Gene3D" id="1.20.120.1780">
    <property type="entry name" value="UbiA prenyltransferase"/>
    <property type="match status" value="1"/>
</dbReference>
<sequence>MKEFLSLIRFPNLLLIVLSQALVQASLLSAGINFSGIVTPDFLVLTLSTVFIAAAGYIINDYYDVKIDAINKPERVVVGKSIRRRPAMFIHMLLSFAGIVLGFWLSLPVGLINVGAVLLLWGYSDRLKKLPLAGNLVIALLSASMLLVVAVYAGKLNNITISYAVFAFLISLIREIVKDMEDVRGDASFDCRTIPIVLGMRRAKYVLYPIIALFQAFLLVVIFHPVTNTRFDIYMLLLVLLPSIWMTVKLARADRKRDFTYLSNLGKLIMLTGILSMLLIN</sequence>
<dbReference type="InterPro" id="IPR044878">
    <property type="entry name" value="UbiA_sf"/>
</dbReference>
<organism evidence="7 8">
    <name type="scientific">Pontibacter ramchanderi</name>
    <dbReference type="NCBI Taxonomy" id="1179743"/>
    <lineage>
        <taxon>Bacteria</taxon>
        <taxon>Pseudomonadati</taxon>
        <taxon>Bacteroidota</taxon>
        <taxon>Cytophagia</taxon>
        <taxon>Cytophagales</taxon>
        <taxon>Hymenobacteraceae</taxon>
        <taxon>Pontibacter</taxon>
    </lineage>
</organism>
<dbReference type="PANTHER" id="PTHR42723:SF1">
    <property type="entry name" value="CHLOROPHYLL SYNTHASE, CHLOROPLASTIC"/>
    <property type="match status" value="1"/>
</dbReference>
<feature type="transmembrane region" description="Helical" evidence="6">
    <location>
        <begin position="233"/>
        <end position="252"/>
    </location>
</feature>
<dbReference type="RefSeq" id="WP_101444183.1">
    <property type="nucleotide sequence ID" value="NZ_PJMU01000002.1"/>
</dbReference>
<comment type="caution">
    <text evidence="7">The sequence shown here is derived from an EMBL/GenBank/DDBJ whole genome shotgun (WGS) entry which is preliminary data.</text>
</comment>
<keyword evidence="7" id="KW-0808">Transferase</keyword>
<dbReference type="AlphaFoldDB" id="A0A2N3UBW6"/>
<reference evidence="7 8" key="1">
    <citation type="submission" date="2017-12" db="EMBL/GenBank/DDBJ databases">
        <title>Genomic Encyclopedia of Type Strains, Phase III (KMG-III): the genomes of soil and plant-associated and newly described type strains.</title>
        <authorList>
            <person name="Whitman W."/>
        </authorList>
    </citation>
    <scope>NUCLEOTIDE SEQUENCE [LARGE SCALE GENOMIC DNA]</scope>
    <source>
        <strain evidence="7 8">LP43</strain>
    </source>
</reference>
<dbReference type="InterPro" id="IPR000537">
    <property type="entry name" value="UbiA_prenyltransferase"/>
</dbReference>
<feature type="transmembrane region" description="Helical" evidence="6">
    <location>
        <begin position="12"/>
        <end position="30"/>
    </location>
</feature>
<dbReference type="Gene3D" id="1.10.357.140">
    <property type="entry name" value="UbiA prenyltransferase"/>
    <property type="match status" value="1"/>
</dbReference>
<dbReference type="InterPro" id="IPR050475">
    <property type="entry name" value="Prenyltransferase_related"/>
</dbReference>
<dbReference type="PANTHER" id="PTHR42723">
    <property type="entry name" value="CHLOROPHYLL SYNTHASE"/>
    <property type="match status" value="1"/>
</dbReference>
<keyword evidence="4 6" id="KW-1133">Transmembrane helix</keyword>
<feature type="transmembrane region" description="Helical" evidence="6">
    <location>
        <begin position="88"/>
        <end position="121"/>
    </location>
</feature>
<dbReference type="EMBL" id="PJMU01000002">
    <property type="protein sequence ID" value="PKV66864.1"/>
    <property type="molecule type" value="Genomic_DNA"/>
</dbReference>
<evidence type="ECO:0000313" key="8">
    <source>
        <dbReference type="Proteomes" id="UP000233782"/>
    </source>
</evidence>
<evidence type="ECO:0000256" key="2">
    <source>
        <dbReference type="ARBA" id="ARBA00022475"/>
    </source>
</evidence>
<proteinExistence type="predicted"/>
<gene>
    <name evidence="7" type="ORF">BD749_1999</name>
</gene>
<keyword evidence="8" id="KW-1185">Reference proteome</keyword>
<name>A0A2N3UBW6_9BACT</name>
<dbReference type="CDD" id="cd13961">
    <property type="entry name" value="PT_UbiA_DGGGPS"/>
    <property type="match status" value="1"/>
</dbReference>
<dbReference type="OrthoDB" id="9811562at2"/>
<dbReference type="GO" id="GO:0016765">
    <property type="term" value="F:transferase activity, transferring alkyl or aryl (other than methyl) groups"/>
    <property type="evidence" value="ECO:0007669"/>
    <property type="project" value="InterPro"/>
</dbReference>
<keyword evidence="3 6" id="KW-0812">Transmembrane</keyword>
<feature type="transmembrane region" description="Helical" evidence="6">
    <location>
        <begin position="259"/>
        <end position="280"/>
    </location>
</feature>
<keyword evidence="2" id="KW-1003">Cell membrane</keyword>
<dbReference type="NCBIfam" id="NF009513">
    <property type="entry name" value="PRK12872.1-3"/>
    <property type="match status" value="1"/>
</dbReference>
<evidence type="ECO:0000256" key="1">
    <source>
        <dbReference type="ARBA" id="ARBA00004141"/>
    </source>
</evidence>
<dbReference type="Pfam" id="PF01040">
    <property type="entry name" value="UbiA"/>
    <property type="match status" value="1"/>
</dbReference>
<keyword evidence="5 6" id="KW-0472">Membrane</keyword>
<feature type="transmembrane region" description="Helical" evidence="6">
    <location>
        <begin position="133"/>
        <end position="153"/>
    </location>
</feature>